<proteinExistence type="predicted"/>
<name>A0AAV1EUY1_XYRNO</name>
<organism evidence="3 4">
    <name type="scientific">Xyrichtys novacula</name>
    <name type="common">Pearly razorfish</name>
    <name type="synonym">Hemipteronotus novacula</name>
    <dbReference type="NCBI Taxonomy" id="13765"/>
    <lineage>
        <taxon>Eukaryota</taxon>
        <taxon>Metazoa</taxon>
        <taxon>Chordata</taxon>
        <taxon>Craniata</taxon>
        <taxon>Vertebrata</taxon>
        <taxon>Euteleostomi</taxon>
        <taxon>Actinopterygii</taxon>
        <taxon>Neopterygii</taxon>
        <taxon>Teleostei</taxon>
        <taxon>Neoteleostei</taxon>
        <taxon>Acanthomorphata</taxon>
        <taxon>Eupercaria</taxon>
        <taxon>Labriformes</taxon>
        <taxon>Labridae</taxon>
        <taxon>Xyrichtys</taxon>
    </lineage>
</organism>
<reference evidence="3" key="1">
    <citation type="submission" date="2023-08" db="EMBL/GenBank/DDBJ databases">
        <authorList>
            <person name="Alioto T."/>
            <person name="Alioto T."/>
            <person name="Gomez Garrido J."/>
        </authorList>
    </citation>
    <scope>NUCLEOTIDE SEQUENCE</scope>
</reference>
<feature type="signal peptide" evidence="2">
    <location>
        <begin position="1"/>
        <end position="18"/>
    </location>
</feature>
<dbReference type="Proteomes" id="UP001178508">
    <property type="component" value="Chromosome 3"/>
</dbReference>
<feature type="chain" id="PRO_5043606324" evidence="2">
    <location>
        <begin position="19"/>
        <end position="211"/>
    </location>
</feature>
<gene>
    <name evidence="3" type="ORF">XNOV1_A015881</name>
</gene>
<keyword evidence="2" id="KW-0732">Signal</keyword>
<accession>A0AAV1EUY1</accession>
<sequence>MISLLCVIFQIWCVVVEGGVTSGSAEALANRRMNKNGGAAGNTANTGGQTGVQPNVEPVLARLIQLGGSLFIQPVGQAPVQQLLPIGALQQGTVLLLGQTGGATGNPPGQMAQTGTGGPVTLFAVLPQRHTGGAQQGALLTPGHVQLIPLSVLNNQQQAGAAVGQAAGRLRFQRSLAARLRGIQKAPGSTEIADEDDEDGSAIENEDIQEN</sequence>
<dbReference type="AlphaFoldDB" id="A0AAV1EUY1"/>
<feature type="compositionally biased region" description="Acidic residues" evidence="1">
    <location>
        <begin position="192"/>
        <end position="211"/>
    </location>
</feature>
<feature type="region of interest" description="Disordered" evidence="1">
    <location>
        <begin position="183"/>
        <end position="211"/>
    </location>
</feature>
<evidence type="ECO:0000313" key="4">
    <source>
        <dbReference type="Proteomes" id="UP001178508"/>
    </source>
</evidence>
<dbReference type="EMBL" id="OY660866">
    <property type="protein sequence ID" value="CAJ1052298.1"/>
    <property type="molecule type" value="Genomic_DNA"/>
</dbReference>
<evidence type="ECO:0000256" key="1">
    <source>
        <dbReference type="SAM" id="MobiDB-lite"/>
    </source>
</evidence>
<evidence type="ECO:0000313" key="3">
    <source>
        <dbReference type="EMBL" id="CAJ1052298.1"/>
    </source>
</evidence>
<protein>
    <submittedName>
        <fullName evidence="3">Uncharacterized protein</fullName>
    </submittedName>
</protein>
<keyword evidence="4" id="KW-1185">Reference proteome</keyword>
<evidence type="ECO:0000256" key="2">
    <source>
        <dbReference type="SAM" id="SignalP"/>
    </source>
</evidence>